<sequence>MPCFSVLLDADSLCGVLRGGIRYSSLLSLHASYLIHDPV</sequence>
<organism evidence="1 2">
    <name type="scientific">Ehrlichia sennetsu (strain ATCC VR-367 / Miyayama)</name>
    <name type="common">Neorickettsia sennetsu</name>
    <dbReference type="NCBI Taxonomy" id="222891"/>
    <lineage>
        <taxon>Bacteria</taxon>
        <taxon>Pseudomonadati</taxon>
        <taxon>Pseudomonadota</taxon>
        <taxon>Alphaproteobacteria</taxon>
        <taxon>Rickettsiales</taxon>
        <taxon>Anaplasmataceae</taxon>
        <taxon>Ehrlichia</taxon>
    </lineage>
</organism>
<accession>Q2GE49</accession>
<dbReference type="HOGENOM" id="CLU_3313433_0_0_5"/>
<gene>
    <name evidence="1" type="ordered locus">NSE_0358</name>
</gene>
<evidence type="ECO:0000313" key="2">
    <source>
        <dbReference type="Proteomes" id="UP000001942"/>
    </source>
</evidence>
<dbReference type="KEGG" id="nse:NSE_0358"/>
<dbReference type="STRING" id="222891.NSE_0358"/>
<dbReference type="Proteomes" id="UP000001942">
    <property type="component" value="Chromosome"/>
</dbReference>
<evidence type="ECO:0000313" key="1">
    <source>
        <dbReference type="EMBL" id="ABD46422.1"/>
    </source>
</evidence>
<dbReference type="EMBL" id="CP000237">
    <property type="protein sequence ID" value="ABD46422.1"/>
    <property type="molecule type" value="Genomic_DNA"/>
</dbReference>
<dbReference type="AlphaFoldDB" id="Q2GE49"/>
<protein>
    <submittedName>
        <fullName evidence="1">Uncharacterized protein</fullName>
    </submittedName>
</protein>
<keyword evidence="2" id="KW-1185">Reference proteome</keyword>
<name>Q2GE49_EHRS3</name>
<reference evidence="1 2" key="1">
    <citation type="journal article" date="2006" name="PLoS Genet.">
        <title>Comparative genomics of emerging human ehrlichiosis agents.</title>
        <authorList>
            <person name="Dunning Hotopp J.C."/>
            <person name="Lin M."/>
            <person name="Madupu R."/>
            <person name="Crabtree J."/>
            <person name="Angiuoli S.V."/>
            <person name="Eisen J.A."/>
            <person name="Seshadri R."/>
            <person name="Ren Q."/>
            <person name="Wu M."/>
            <person name="Utterback T.R."/>
            <person name="Smith S."/>
            <person name="Lewis M."/>
            <person name="Khouri H."/>
            <person name="Zhang C."/>
            <person name="Niu H."/>
            <person name="Lin Q."/>
            <person name="Ohashi N."/>
            <person name="Zhi N."/>
            <person name="Nelson W."/>
            <person name="Brinkac L.M."/>
            <person name="Dodson R.J."/>
            <person name="Rosovitz M.J."/>
            <person name="Sundaram J."/>
            <person name="Daugherty S.C."/>
            <person name="Davidsen T."/>
            <person name="Durkin A.S."/>
            <person name="Gwinn M."/>
            <person name="Haft D.H."/>
            <person name="Selengut J.D."/>
            <person name="Sullivan S.A."/>
            <person name="Zafar N."/>
            <person name="Zhou L."/>
            <person name="Benahmed F."/>
            <person name="Forberger H."/>
            <person name="Halpin R."/>
            <person name="Mulligan S."/>
            <person name="Robinson J."/>
            <person name="White O."/>
            <person name="Rikihisa Y."/>
            <person name="Tettelin H."/>
        </authorList>
    </citation>
    <scope>NUCLEOTIDE SEQUENCE [LARGE SCALE GENOMIC DNA]</scope>
    <source>
        <strain evidence="2">ATCC VR-367 / Miyayama</strain>
    </source>
</reference>
<proteinExistence type="predicted"/>